<evidence type="ECO:0000313" key="2">
    <source>
        <dbReference type="EMBL" id="TDH18883.1"/>
    </source>
</evidence>
<dbReference type="PANTHER" id="PTHR14136">
    <property type="entry name" value="BTB_POZ DOMAIN-CONTAINING PROTEIN KCTD9"/>
    <property type="match status" value="1"/>
</dbReference>
<dbReference type="InterPro" id="IPR001646">
    <property type="entry name" value="5peptide_repeat"/>
</dbReference>
<dbReference type="EMBL" id="RXLR01000019">
    <property type="protein sequence ID" value="TDH18883.1"/>
    <property type="molecule type" value="Genomic_DNA"/>
</dbReference>
<dbReference type="PANTHER" id="PTHR14136:SF17">
    <property type="entry name" value="BTB_POZ DOMAIN-CONTAINING PROTEIN KCTD9"/>
    <property type="match status" value="1"/>
</dbReference>
<organism evidence="2 3">
    <name type="scientific">Mycobacteroides franklinii</name>
    <dbReference type="NCBI Taxonomy" id="948102"/>
    <lineage>
        <taxon>Bacteria</taxon>
        <taxon>Bacillati</taxon>
        <taxon>Actinomycetota</taxon>
        <taxon>Actinomycetes</taxon>
        <taxon>Mycobacteriales</taxon>
        <taxon>Mycobacteriaceae</taxon>
        <taxon>Mycobacteroides</taxon>
    </lineage>
</organism>
<dbReference type="Gene3D" id="2.160.20.80">
    <property type="entry name" value="E3 ubiquitin-protein ligase SopA"/>
    <property type="match status" value="1"/>
</dbReference>
<comment type="caution">
    <text evidence="2">The sequence shown here is derived from an EMBL/GenBank/DDBJ whole genome shotgun (WGS) entry which is preliminary data.</text>
</comment>
<dbReference type="SUPFAM" id="SSF141571">
    <property type="entry name" value="Pentapeptide repeat-like"/>
    <property type="match status" value="1"/>
</dbReference>
<dbReference type="InterPro" id="IPR051082">
    <property type="entry name" value="Pentapeptide-BTB/POZ_domain"/>
</dbReference>
<accession>A0A4R5P612</accession>
<dbReference type="AlphaFoldDB" id="A0A4R5P612"/>
<evidence type="ECO:0000313" key="3">
    <source>
        <dbReference type="Proteomes" id="UP000295627"/>
    </source>
</evidence>
<proteinExistence type="predicted"/>
<protein>
    <submittedName>
        <fullName evidence="2">Pentapeptide repeat-containing protein</fullName>
    </submittedName>
</protein>
<dbReference type="RefSeq" id="WP_078334077.1">
    <property type="nucleotide sequence ID" value="NZ_MAFQ01000006.1"/>
</dbReference>
<evidence type="ECO:0000256" key="1">
    <source>
        <dbReference type="SAM" id="MobiDB-lite"/>
    </source>
</evidence>
<feature type="region of interest" description="Disordered" evidence="1">
    <location>
        <begin position="352"/>
        <end position="379"/>
    </location>
</feature>
<dbReference type="Proteomes" id="UP000295627">
    <property type="component" value="Unassembled WGS sequence"/>
</dbReference>
<reference evidence="2 3" key="1">
    <citation type="journal article" date="2019" name="Sci. Rep.">
        <title>Extended insight into the Mycobacterium chelonae-abscessus complex through whole genome sequencing of Mycobacterium salmoniphilum outbreak and Mycobacterium salmoniphilum-like strains.</title>
        <authorList>
            <person name="Behra P.R.K."/>
            <person name="Das S."/>
            <person name="Pettersson B.M.F."/>
            <person name="Shirreff L."/>
            <person name="DuCote T."/>
            <person name="Jacobsson K.G."/>
            <person name="Ennis D.G."/>
            <person name="Kirsebom L.A."/>
        </authorList>
    </citation>
    <scope>NUCLEOTIDE SEQUENCE [LARGE SCALE GENOMIC DNA]</scope>
    <source>
        <strain evidence="2 3">DSM 45524</strain>
    </source>
</reference>
<feature type="compositionally biased region" description="Basic and acidic residues" evidence="1">
    <location>
        <begin position="352"/>
        <end position="365"/>
    </location>
</feature>
<dbReference type="Pfam" id="PF00805">
    <property type="entry name" value="Pentapeptide"/>
    <property type="match status" value="2"/>
</dbReference>
<gene>
    <name evidence="2" type="ORF">EJ571_20010</name>
</gene>
<sequence length="379" mass="42408">MDWLTQPVATLFAGLTVAVAAIITFVSSALVRRQTGEHFTTQHAANRQDNQHERYTTAATQLGADTSAAIRLAGVFALLALADDWITQSKNREGQMVADLLRSYLRVRPDDLSYDAAETEVRKTIVLELAERSTWWTDRLERSEEFDIPAPVPDEGQPARALLRRLPVWIGRFLPWWPTSLARQRSPDLTFPAPPKWTSPSGRPQWDHWIDTHLYRVYLAKVDLTRAQLSGVNFSRANLAEVILRQADLELANFSKSVLIKADLAHVYARRSTFEMADLRGADLRWATLLEVVLDNANLAGADLRGALLRGASLDNTNLTGASIEGHDPAWLEAEGAVLNDPDWAAQFTEHPESTPHVSNLHEGRQNWPERSIASQVED</sequence>
<name>A0A4R5P612_9MYCO</name>